<dbReference type="InterPro" id="IPR018060">
    <property type="entry name" value="HTH_AraC"/>
</dbReference>
<name>A0ABV4TY68_9GAMM</name>
<dbReference type="InterPro" id="IPR009057">
    <property type="entry name" value="Homeodomain-like_sf"/>
</dbReference>
<reference evidence="4 5" key="1">
    <citation type="submission" date="2024-08" db="EMBL/GenBank/DDBJ databases">
        <title>Whole-genome sequencing of halo(alkali)philic microorganisms from hypersaline lakes.</title>
        <authorList>
            <person name="Sorokin D.Y."/>
            <person name="Merkel A.Y."/>
            <person name="Messina E."/>
            <person name="Yakimov M."/>
        </authorList>
    </citation>
    <scope>NUCLEOTIDE SEQUENCE [LARGE SCALE GENOMIC DNA]</scope>
    <source>
        <strain evidence="4 5">Cl-TMA</strain>
    </source>
</reference>
<dbReference type="EMBL" id="JBGUAW010000011">
    <property type="protein sequence ID" value="MFA9462213.1"/>
    <property type="molecule type" value="Genomic_DNA"/>
</dbReference>
<comment type="caution">
    <text evidence="4">The sequence shown here is derived from an EMBL/GenBank/DDBJ whole genome shotgun (WGS) entry which is preliminary data.</text>
</comment>
<dbReference type="RefSeq" id="WP_373657044.1">
    <property type="nucleotide sequence ID" value="NZ_JBGUAW010000011.1"/>
</dbReference>
<gene>
    <name evidence="4" type="ORF">ACERLL_15450</name>
</gene>
<sequence>MWKRRIEQCRRAPAYPAQAGVSISDIASRWGFLDMSHLSRASKRAVGAPPRRYR</sequence>
<evidence type="ECO:0000259" key="3">
    <source>
        <dbReference type="PROSITE" id="PS01124"/>
    </source>
</evidence>
<dbReference type="SUPFAM" id="SSF46689">
    <property type="entry name" value="Homeodomain-like"/>
    <property type="match status" value="1"/>
</dbReference>
<proteinExistence type="predicted"/>
<organism evidence="4 5">
    <name type="scientific">Thiohalorhabdus methylotrophus</name>
    <dbReference type="NCBI Taxonomy" id="3242694"/>
    <lineage>
        <taxon>Bacteria</taxon>
        <taxon>Pseudomonadati</taxon>
        <taxon>Pseudomonadota</taxon>
        <taxon>Gammaproteobacteria</taxon>
        <taxon>Thiohalorhabdales</taxon>
        <taxon>Thiohalorhabdaceae</taxon>
        <taxon>Thiohalorhabdus</taxon>
    </lineage>
</organism>
<dbReference type="Proteomes" id="UP001575181">
    <property type="component" value="Unassembled WGS sequence"/>
</dbReference>
<dbReference type="PROSITE" id="PS01124">
    <property type="entry name" value="HTH_ARAC_FAMILY_2"/>
    <property type="match status" value="1"/>
</dbReference>
<evidence type="ECO:0000313" key="4">
    <source>
        <dbReference type="EMBL" id="MFA9462213.1"/>
    </source>
</evidence>
<keyword evidence="2" id="KW-0804">Transcription</keyword>
<evidence type="ECO:0000256" key="1">
    <source>
        <dbReference type="ARBA" id="ARBA00023015"/>
    </source>
</evidence>
<dbReference type="Gene3D" id="1.10.10.60">
    <property type="entry name" value="Homeodomain-like"/>
    <property type="match status" value="1"/>
</dbReference>
<keyword evidence="1" id="KW-0805">Transcription regulation</keyword>
<evidence type="ECO:0000256" key="2">
    <source>
        <dbReference type="ARBA" id="ARBA00023163"/>
    </source>
</evidence>
<feature type="domain" description="HTH araC/xylS-type" evidence="3">
    <location>
        <begin position="1"/>
        <end position="54"/>
    </location>
</feature>
<protein>
    <submittedName>
        <fullName evidence="4">Helix-turn-helix domain-containing protein</fullName>
    </submittedName>
</protein>
<dbReference type="Pfam" id="PF12833">
    <property type="entry name" value="HTH_18"/>
    <property type="match status" value="1"/>
</dbReference>
<evidence type="ECO:0000313" key="5">
    <source>
        <dbReference type="Proteomes" id="UP001575181"/>
    </source>
</evidence>
<accession>A0ABV4TY68</accession>
<keyword evidence="5" id="KW-1185">Reference proteome</keyword>